<dbReference type="PROSITE" id="PS50110">
    <property type="entry name" value="RESPONSE_REGULATORY"/>
    <property type="match status" value="1"/>
</dbReference>
<evidence type="ECO:0000259" key="3">
    <source>
        <dbReference type="PROSITE" id="PS50110"/>
    </source>
</evidence>
<comment type="caution">
    <text evidence="4">The sequence shown here is derived from an EMBL/GenBank/DDBJ whole genome shotgun (WGS) entry which is preliminary data.</text>
</comment>
<evidence type="ECO:0000256" key="1">
    <source>
        <dbReference type="ARBA" id="ARBA00022553"/>
    </source>
</evidence>
<gene>
    <name evidence="4" type="ORF">FAZ78_02910</name>
</gene>
<dbReference type="AlphaFoldDB" id="A0A4U0YYR6"/>
<dbReference type="RefSeq" id="WP_136791231.1">
    <property type="nucleotide sequence ID" value="NZ_SWAU01000014.1"/>
</dbReference>
<evidence type="ECO:0000313" key="5">
    <source>
        <dbReference type="Proteomes" id="UP000306340"/>
    </source>
</evidence>
<dbReference type="EMBL" id="SWAU01000014">
    <property type="protein sequence ID" value="TKA98022.1"/>
    <property type="molecule type" value="Genomic_DNA"/>
</dbReference>
<dbReference type="GO" id="GO:0000160">
    <property type="term" value="P:phosphorelay signal transduction system"/>
    <property type="evidence" value="ECO:0007669"/>
    <property type="project" value="InterPro"/>
</dbReference>
<protein>
    <submittedName>
        <fullName evidence="4">Response regulator</fullName>
    </submittedName>
</protein>
<feature type="modified residue" description="4-aspartylphosphate" evidence="2">
    <location>
        <position position="52"/>
    </location>
</feature>
<dbReference type="PANTHER" id="PTHR44591">
    <property type="entry name" value="STRESS RESPONSE REGULATOR PROTEIN 1"/>
    <property type="match status" value="1"/>
</dbReference>
<name>A0A4U0YYR6_9RHOB</name>
<reference evidence="4 5" key="1">
    <citation type="submission" date="2019-04" db="EMBL/GenBank/DDBJ databases">
        <title>Crypto-aerobic microbial life in anoxic (sulfidic) marine sediments.</title>
        <authorList>
            <person name="Bhattacharya S."/>
            <person name="Roy C."/>
            <person name="Mondal N."/>
            <person name="Sarkar J."/>
            <person name="Mandal S."/>
            <person name="Rameez M.J."/>
            <person name="Ghosh W."/>
        </authorList>
    </citation>
    <scope>NUCLEOTIDE SEQUENCE [LARGE SCALE GENOMIC DNA]</scope>
    <source>
        <strain evidence="4 5">SBBC</strain>
    </source>
</reference>
<evidence type="ECO:0000313" key="4">
    <source>
        <dbReference type="EMBL" id="TKA98022.1"/>
    </source>
</evidence>
<organism evidence="4 5">
    <name type="scientific">Cereibacter changlensis</name>
    <dbReference type="NCBI Taxonomy" id="402884"/>
    <lineage>
        <taxon>Bacteria</taxon>
        <taxon>Pseudomonadati</taxon>
        <taxon>Pseudomonadota</taxon>
        <taxon>Alphaproteobacteria</taxon>
        <taxon>Rhodobacterales</taxon>
        <taxon>Paracoccaceae</taxon>
        <taxon>Cereibacter</taxon>
    </lineage>
</organism>
<dbReference type="Proteomes" id="UP000306340">
    <property type="component" value="Unassembled WGS sequence"/>
</dbReference>
<proteinExistence type="predicted"/>
<dbReference type="Gene3D" id="3.40.50.2300">
    <property type="match status" value="1"/>
</dbReference>
<accession>A0A4U0YYR6</accession>
<dbReference type="Pfam" id="PF00072">
    <property type="entry name" value="Response_reg"/>
    <property type="match status" value="1"/>
</dbReference>
<feature type="domain" description="Response regulatory" evidence="3">
    <location>
        <begin position="3"/>
        <end position="116"/>
    </location>
</feature>
<dbReference type="InterPro" id="IPR050595">
    <property type="entry name" value="Bact_response_regulator"/>
</dbReference>
<dbReference type="InterPro" id="IPR001789">
    <property type="entry name" value="Sig_transdc_resp-reg_receiver"/>
</dbReference>
<dbReference type="InterPro" id="IPR011006">
    <property type="entry name" value="CheY-like_superfamily"/>
</dbReference>
<dbReference type="SMART" id="SM00448">
    <property type="entry name" value="REC"/>
    <property type="match status" value="1"/>
</dbReference>
<dbReference type="SUPFAM" id="SSF52172">
    <property type="entry name" value="CheY-like"/>
    <property type="match status" value="1"/>
</dbReference>
<dbReference type="PANTHER" id="PTHR44591:SF3">
    <property type="entry name" value="RESPONSE REGULATORY DOMAIN-CONTAINING PROTEIN"/>
    <property type="match status" value="1"/>
</dbReference>
<evidence type="ECO:0000256" key="2">
    <source>
        <dbReference type="PROSITE-ProRule" id="PRU00169"/>
    </source>
</evidence>
<keyword evidence="1 2" id="KW-0597">Phosphoprotein</keyword>
<sequence>MATILLVEDEFVIAFGSRMILEDEGFAVLVAANGEAGLAEALASGPDLIVTDYMMPRMNGLEMIRQLRDRGVTTPIVLATSIPERQVPKDPPSQYDAYLGKPYGDAGLLEVVQRLLAAL</sequence>